<evidence type="ECO:0000256" key="4">
    <source>
        <dbReference type="ARBA" id="ARBA00023002"/>
    </source>
</evidence>
<organism evidence="8">
    <name type="scientific">marine metagenome</name>
    <dbReference type="NCBI Taxonomy" id="408172"/>
    <lineage>
        <taxon>unclassified sequences</taxon>
        <taxon>metagenomes</taxon>
        <taxon>ecological metagenomes</taxon>
    </lineage>
</organism>
<feature type="region of interest" description="Disordered" evidence="6">
    <location>
        <begin position="275"/>
        <end position="300"/>
    </location>
</feature>
<dbReference type="InterPro" id="IPR003819">
    <property type="entry name" value="TauD/TfdA-like"/>
</dbReference>
<keyword evidence="5" id="KW-0408">Iron</keyword>
<reference evidence="8" key="1">
    <citation type="submission" date="2018-05" db="EMBL/GenBank/DDBJ databases">
        <authorList>
            <person name="Lanie J.A."/>
            <person name="Ng W.-L."/>
            <person name="Kazmierczak K.M."/>
            <person name="Andrzejewski T.M."/>
            <person name="Davidsen T.M."/>
            <person name="Wayne K.J."/>
            <person name="Tettelin H."/>
            <person name="Glass J.I."/>
            <person name="Rusch D."/>
            <person name="Podicherti R."/>
            <person name="Tsui H.-C.T."/>
            <person name="Winkler M.E."/>
        </authorList>
    </citation>
    <scope>NUCLEOTIDE SEQUENCE</scope>
</reference>
<dbReference type="PANTHER" id="PTHR43779:SF3">
    <property type="entry name" value="(3R)-3-[(CARBOXYMETHYL)AMINO]FATTY ACID OXYGENASE_DECARBOXYLASE"/>
    <property type="match status" value="1"/>
</dbReference>
<dbReference type="GO" id="GO:0051213">
    <property type="term" value="F:dioxygenase activity"/>
    <property type="evidence" value="ECO:0007669"/>
    <property type="project" value="UniProtKB-KW"/>
</dbReference>
<evidence type="ECO:0000259" key="7">
    <source>
        <dbReference type="Pfam" id="PF02668"/>
    </source>
</evidence>
<name>A0A382EF50_9ZZZZ</name>
<gene>
    <name evidence="8" type="ORF">METZ01_LOCUS201806</name>
</gene>
<sequence length="300" mass="33257">MVPTISPHECLTLGATITDIDLSNLDDATWRIVEDAFHEYAALVFPGQHLSDADQVAFGKRFGEIEILREGKEGVQISNKNTDGSVMKPDEFRFKALRGNEGWHLDSTYMPLAAKAGLLSALVVPPEDGETELADMRAGYDVLDEVTKARIADLSAYHSLYASQAKIGYKIETGSGYGYHDKGAPLRPLVKIHPVTGRKVLCIGRHTYRIPGMEDDEALKLLDSLVERAAQPPRVYTHNWSVGDLIVWDNRCVMHRARPYDFNKPRVLQATRIAGDPATELAPTGRDDRASNFKPSATNR</sequence>
<evidence type="ECO:0000256" key="3">
    <source>
        <dbReference type="ARBA" id="ARBA00022964"/>
    </source>
</evidence>
<evidence type="ECO:0000256" key="1">
    <source>
        <dbReference type="ARBA" id="ARBA00005896"/>
    </source>
</evidence>
<dbReference type="InterPro" id="IPR051178">
    <property type="entry name" value="TfdA_dioxygenase"/>
</dbReference>
<feature type="domain" description="TauD/TfdA-like" evidence="7">
    <location>
        <begin position="13"/>
        <end position="269"/>
    </location>
</feature>
<comment type="similarity">
    <text evidence="1">Belongs to the TfdA dioxygenase family.</text>
</comment>
<keyword evidence="4" id="KW-0560">Oxidoreductase</keyword>
<dbReference type="Gene3D" id="3.60.130.10">
    <property type="entry name" value="Clavaminate synthase-like"/>
    <property type="match status" value="1"/>
</dbReference>
<evidence type="ECO:0000256" key="6">
    <source>
        <dbReference type="SAM" id="MobiDB-lite"/>
    </source>
</evidence>
<protein>
    <recommendedName>
        <fullName evidence="7">TauD/TfdA-like domain-containing protein</fullName>
    </recommendedName>
</protein>
<dbReference type="PANTHER" id="PTHR43779">
    <property type="entry name" value="DIOXYGENASE RV0097-RELATED"/>
    <property type="match status" value="1"/>
</dbReference>
<dbReference type="GO" id="GO:0046872">
    <property type="term" value="F:metal ion binding"/>
    <property type="evidence" value="ECO:0007669"/>
    <property type="project" value="UniProtKB-KW"/>
</dbReference>
<dbReference type="Pfam" id="PF02668">
    <property type="entry name" value="TauD"/>
    <property type="match status" value="1"/>
</dbReference>
<keyword evidence="2" id="KW-0479">Metal-binding</keyword>
<accession>A0A382EF50</accession>
<evidence type="ECO:0000313" key="8">
    <source>
        <dbReference type="EMBL" id="SVB48952.1"/>
    </source>
</evidence>
<evidence type="ECO:0000256" key="2">
    <source>
        <dbReference type="ARBA" id="ARBA00022723"/>
    </source>
</evidence>
<proteinExistence type="inferred from homology"/>
<evidence type="ECO:0000256" key="5">
    <source>
        <dbReference type="ARBA" id="ARBA00023004"/>
    </source>
</evidence>
<keyword evidence="3" id="KW-0223">Dioxygenase</keyword>
<dbReference type="SUPFAM" id="SSF51197">
    <property type="entry name" value="Clavaminate synthase-like"/>
    <property type="match status" value="1"/>
</dbReference>
<dbReference type="AlphaFoldDB" id="A0A382EF50"/>
<dbReference type="InterPro" id="IPR042098">
    <property type="entry name" value="TauD-like_sf"/>
</dbReference>
<dbReference type="EMBL" id="UINC01044049">
    <property type="protein sequence ID" value="SVB48952.1"/>
    <property type="molecule type" value="Genomic_DNA"/>
</dbReference>